<dbReference type="Pfam" id="PF08327">
    <property type="entry name" value="AHSA1"/>
    <property type="match status" value="1"/>
</dbReference>
<name>A0AAD1DV28_CHRID</name>
<dbReference type="EMBL" id="CP033930">
    <property type="protein sequence ID" value="AZB17413.1"/>
    <property type="molecule type" value="Genomic_DNA"/>
</dbReference>
<comment type="similarity">
    <text evidence="1">Belongs to the AHA1 family.</text>
</comment>
<feature type="domain" description="Activator of Hsp90 ATPase homologue 1/2-like C-terminal" evidence="2">
    <location>
        <begin position="13"/>
        <end position="140"/>
    </location>
</feature>
<dbReference type="CDD" id="cd07814">
    <property type="entry name" value="SRPBCC_CalC_Aha1-like"/>
    <property type="match status" value="1"/>
</dbReference>
<sequence>MNTPIIVQYEIEAPVDKVWKALTDKNEMKFWYFDIPDFVAEAGQIFNFFEPGGENKYHHQGEILDILPNQKLKHTWSYPDYSSVKTTVTWELIPEKDETLVRLTHEGIENFKGLRDNFSRESFTEGWNTILGKNLKGYLEK</sequence>
<proteinExistence type="inferred from homology"/>
<dbReference type="SUPFAM" id="SSF55961">
    <property type="entry name" value="Bet v1-like"/>
    <property type="match status" value="1"/>
</dbReference>
<evidence type="ECO:0000256" key="1">
    <source>
        <dbReference type="ARBA" id="ARBA00006817"/>
    </source>
</evidence>
<organism evidence="3 4">
    <name type="scientific">Chryseobacterium indologenes</name>
    <name type="common">Flavobacterium indologenes</name>
    <dbReference type="NCBI Taxonomy" id="253"/>
    <lineage>
        <taxon>Bacteria</taxon>
        <taxon>Pseudomonadati</taxon>
        <taxon>Bacteroidota</taxon>
        <taxon>Flavobacteriia</taxon>
        <taxon>Flavobacteriales</taxon>
        <taxon>Weeksellaceae</taxon>
        <taxon>Chryseobacterium group</taxon>
        <taxon>Chryseobacterium</taxon>
    </lineage>
</organism>
<accession>A0AAD1DV28</accession>
<evidence type="ECO:0000259" key="2">
    <source>
        <dbReference type="Pfam" id="PF08327"/>
    </source>
</evidence>
<dbReference type="AlphaFoldDB" id="A0AAD1DV28"/>
<protein>
    <submittedName>
        <fullName evidence="3">SRPBCC domain-containing protein</fullName>
    </submittedName>
</protein>
<dbReference type="RefSeq" id="WP_061085617.1">
    <property type="nucleotide sequence ID" value="NZ_CP033930.1"/>
</dbReference>
<dbReference type="Proteomes" id="UP000269015">
    <property type="component" value="Chromosome"/>
</dbReference>
<dbReference type="Gene3D" id="3.30.530.20">
    <property type="match status" value="1"/>
</dbReference>
<reference evidence="3 4" key="1">
    <citation type="submission" date="2018-11" db="EMBL/GenBank/DDBJ databases">
        <title>Proposal to divide the Flavobacteriaceae and reorganize its genera based on Amino Acid Identity values calculated from whole genome sequences.</title>
        <authorList>
            <person name="Nicholson A.C."/>
            <person name="Gulvik C.A."/>
            <person name="Whitney A.M."/>
            <person name="Humrighouse B.W."/>
            <person name="Bell M."/>
            <person name="Holmes B."/>
            <person name="Steigerwalt A.G."/>
            <person name="Villarma A."/>
            <person name="Sheth M."/>
            <person name="Batra D."/>
            <person name="Pryor J."/>
            <person name="Bernardet J.-F."/>
            <person name="Hugo C."/>
            <person name="Kampfer P."/>
            <person name="Newman J."/>
            <person name="McQuiston J.R."/>
        </authorList>
    </citation>
    <scope>NUCLEOTIDE SEQUENCE [LARGE SCALE GENOMIC DNA]</scope>
    <source>
        <strain evidence="3 4">H5559</strain>
    </source>
</reference>
<gene>
    <name evidence="3" type="ORF">EG352_06345</name>
</gene>
<evidence type="ECO:0000313" key="4">
    <source>
        <dbReference type="Proteomes" id="UP000269015"/>
    </source>
</evidence>
<evidence type="ECO:0000313" key="3">
    <source>
        <dbReference type="EMBL" id="AZB17413.1"/>
    </source>
</evidence>
<dbReference type="InterPro" id="IPR013538">
    <property type="entry name" value="ASHA1/2-like_C"/>
</dbReference>
<dbReference type="InterPro" id="IPR023393">
    <property type="entry name" value="START-like_dom_sf"/>
</dbReference>